<feature type="domain" description="Nucleoside phosphorylase" evidence="1">
    <location>
        <begin position="25"/>
        <end position="315"/>
    </location>
</feature>
<organism evidence="2 3">
    <name type="scientific">Fusarium redolens</name>
    <dbReference type="NCBI Taxonomy" id="48865"/>
    <lineage>
        <taxon>Eukaryota</taxon>
        <taxon>Fungi</taxon>
        <taxon>Dikarya</taxon>
        <taxon>Ascomycota</taxon>
        <taxon>Pezizomycotina</taxon>
        <taxon>Sordariomycetes</taxon>
        <taxon>Hypocreomycetidae</taxon>
        <taxon>Hypocreales</taxon>
        <taxon>Nectriaceae</taxon>
        <taxon>Fusarium</taxon>
        <taxon>Fusarium redolens species complex</taxon>
    </lineage>
</organism>
<protein>
    <submittedName>
        <fullName evidence="2">Nucleoside phosphorylase domain-containing protein</fullName>
    </submittedName>
</protein>
<gene>
    <name evidence="2" type="ORF">BKA55DRAFT_562281</name>
</gene>
<sequence>MREPRASFSTMTSHQRPAGREDFAVALICALPLEFDAICMVVDEFWDEDGDHYGKTGGDRNMYVTGRIGRHNAVIILLGKGKVNSATAVTSLRTSYPNVRLTILVGVCGAVPSAGERIIRMGDVVISDTIVQHDFGHQTDQEFVRKKTSHGHLLPKELLNLLESLKTILGKRRLMEDSATFVEELKTTADKLGQHDRYESPDTRIISASGSMSQPLALRGQQTDQTIELPGPTIHFGPMASGDTVMLSAEHRDRIAAAEAIIAFEMEGAGLWQELPCIIVKGVSDFADRDKTKDWQDYAAAMAAATSKAILKRYIHTDRKVTPPPGHPLLVRQHGSNYNGTIETVHGVNQGNRIRVSSTQPPRNYEQEGSSFMADIQAGASVHQGNVMEFL</sequence>
<dbReference type="InterPro" id="IPR000845">
    <property type="entry name" value="Nucleoside_phosphorylase_d"/>
</dbReference>
<evidence type="ECO:0000259" key="1">
    <source>
        <dbReference type="Pfam" id="PF01048"/>
    </source>
</evidence>
<accession>A0A9P9KJD8</accession>
<dbReference type="Pfam" id="PF01048">
    <property type="entry name" value="PNP_UDP_1"/>
    <property type="match status" value="1"/>
</dbReference>
<comment type="caution">
    <text evidence="2">The sequence shown here is derived from an EMBL/GenBank/DDBJ whole genome shotgun (WGS) entry which is preliminary data.</text>
</comment>
<dbReference type="OrthoDB" id="1577640at2759"/>
<dbReference type="SUPFAM" id="SSF53167">
    <property type="entry name" value="Purine and uridine phosphorylases"/>
    <property type="match status" value="1"/>
</dbReference>
<keyword evidence="3" id="KW-1185">Reference proteome</keyword>
<name>A0A9P9KJD8_FUSRE</name>
<dbReference type="EMBL" id="JAGMUX010000005">
    <property type="protein sequence ID" value="KAH7259271.1"/>
    <property type="molecule type" value="Genomic_DNA"/>
</dbReference>
<dbReference type="GeneID" id="70222215"/>
<dbReference type="GO" id="GO:0003824">
    <property type="term" value="F:catalytic activity"/>
    <property type="evidence" value="ECO:0007669"/>
    <property type="project" value="InterPro"/>
</dbReference>
<reference evidence="2" key="1">
    <citation type="journal article" date="2021" name="Nat. Commun.">
        <title>Genetic determinants of endophytism in the Arabidopsis root mycobiome.</title>
        <authorList>
            <person name="Mesny F."/>
            <person name="Miyauchi S."/>
            <person name="Thiergart T."/>
            <person name="Pickel B."/>
            <person name="Atanasova L."/>
            <person name="Karlsson M."/>
            <person name="Huettel B."/>
            <person name="Barry K.W."/>
            <person name="Haridas S."/>
            <person name="Chen C."/>
            <person name="Bauer D."/>
            <person name="Andreopoulos W."/>
            <person name="Pangilinan J."/>
            <person name="LaButti K."/>
            <person name="Riley R."/>
            <person name="Lipzen A."/>
            <person name="Clum A."/>
            <person name="Drula E."/>
            <person name="Henrissat B."/>
            <person name="Kohler A."/>
            <person name="Grigoriev I.V."/>
            <person name="Martin F.M."/>
            <person name="Hacquard S."/>
        </authorList>
    </citation>
    <scope>NUCLEOTIDE SEQUENCE</scope>
    <source>
        <strain evidence="2">MPI-CAGE-AT-0023</strain>
    </source>
</reference>
<dbReference type="PANTHER" id="PTHR46082">
    <property type="entry name" value="ATP/GTP-BINDING PROTEIN-RELATED"/>
    <property type="match status" value="1"/>
</dbReference>
<proteinExistence type="predicted"/>
<dbReference type="GO" id="GO:0009116">
    <property type="term" value="P:nucleoside metabolic process"/>
    <property type="evidence" value="ECO:0007669"/>
    <property type="project" value="InterPro"/>
</dbReference>
<dbReference type="RefSeq" id="XP_046051979.1">
    <property type="nucleotide sequence ID" value="XM_046192261.1"/>
</dbReference>
<dbReference type="InterPro" id="IPR035994">
    <property type="entry name" value="Nucleoside_phosphorylase_sf"/>
</dbReference>
<evidence type="ECO:0000313" key="3">
    <source>
        <dbReference type="Proteomes" id="UP000720189"/>
    </source>
</evidence>
<dbReference type="PANTHER" id="PTHR46082:SF6">
    <property type="entry name" value="AAA+ ATPASE DOMAIN-CONTAINING PROTEIN-RELATED"/>
    <property type="match status" value="1"/>
</dbReference>
<dbReference type="Gene3D" id="3.40.50.1580">
    <property type="entry name" value="Nucleoside phosphorylase domain"/>
    <property type="match status" value="1"/>
</dbReference>
<dbReference type="Proteomes" id="UP000720189">
    <property type="component" value="Unassembled WGS sequence"/>
</dbReference>
<dbReference type="InterPro" id="IPR053137">
    <property type="entry name" value="NLR-like"/>
</dbReference>
<dbReference type="AlphaFoldDB" id="A0A9P9KJD8"/>
<evidence type="ECO:0000313" key="2">
    <source>
        <dbReference type="EMBL" id="KAH7259271.1"/>
    </source>
</evidence>